<evidence type="ECO:0000313" key="3">
    <source>
        <dbReference type="Proteomes" id="UP000610594"/>
    </source>
</evidence>
<reference evidence="2 3" key="1">
    <citation type="submission" date="2019-10" db="EMBL/GenBank/DDBJ databases">
        <title>Taxonomy of Antarctic Massilia spp.: description of Massilia rubra sp. nov., Massilia aquatica sp. nov., Massilia mucilaginosa sp. nov., Massilia frigida sp. nov. isolated from streams, lakes and regoliths.</title>
        <authorList>
            <person name="Holochova P."/>
            <person name="Sedlacek I."/>
            <person name="Kralova S."/>
            <person name="Maslanova I."/>
            <person name="Busse H.-J."/>
            <person name="Stankova E."/>
            <person name="Vrbovska V."/>
            <person name="Kovarovic V."/>
            <person name="Bartak M."/>
            <person name="Svec P."/>
            <person name="Pantucek R."/>
        </authorList>
    </citation>
    <scope>NUCLEOTIDE SEQUENCE [LARGE SCALE GENOMIC DNA]</scope>
    <source>
        <strain evidence="2 3">CCM 8694</strain>
    </source>
</reference>
<dbReference type="Proteomes" id="UP000610594">
    <property type="component" value="Unassembled WGS sequence"/>
</dbReference>
<dbReference type="EMBL" id="WHJF01000196">
    <property type="protein sequence ID" value="NHZ66925.1"/>
    <property type="molecule type" value="Genomic_DNA"/>
</dbReference>
<keyword evidence="3" id="KW-1185">Reference proteome</keyword>
<gene>
    <name evidence="2" type="ORF">F1735_32395</name>
</gene>
<comment type="caution">
    <text evidence="2">The sequence shown here is derived from an EMBL/GenBank/DDBJ whole genome shotgun (WGS) entry which is preliminary data.</text>
</comment>
<sequence length="91" mass="9481">MSARNSLPAQPDAIARTSDDKPAAEKAGGLWADAIEAAAQLVIKQTQIPGDLLGPARPEMKEAARRGRVIAAAIRALQRPAAGGTADKRIE</sequence>
<organism evidence="2 3">
    <name type="scientific">Massilia genomosp. 1</name>
    <dbReference type="NCBI Taxonomy" id="2609280"/>
    <lineage>
        <taxon>Bacteria</taxon>
        <taxon>Pseudomonadati</taxon>
        <taxon>Pseudomonadota</taxon>
        <taxon>Betaproteobacteria</taxon>
        <taxon>Burkholderiales</taxon>
        <taxon>Oxalobacteraceae</taxon>
        <taxon>Telluria group</taxon>
        <taxon>Massilia</taxon>
    </lineage>
</organism>
<evidence type="ECO:0000313" key="2">
    <source>
        <dbReference type="EMBL" id="NHZ66925.1"/>
    </source>
</evidence>
<protein>
    <submittedName>
        <fullName evidence="2">Uncharacterized protein</fullName>
    </submittedName>
</protein>
<evidence type="ECO:0000256" key="1">
    <source>
        <dbReference type="SAM" id="MobiDB-lite"/>
    </source>
</evidence>
<name>A0ABX0N1P4_9BURK</name>
<accession>A0ABX0N1P4</accession>
<feature type="region of interest" description="Disordered" evidence="1">
    <location>
        <begin position="1"/>
        <end position="26"/>
    </location>
</feature>
<proteinExistence type="predicted"/>
<dbReference type="RefSeq" id="WP_167241007.1">
    <property type="nucleotide sequence ID" value="NZ_WHJF01000196.1"/>
</dbReference>